<dbReference type="GO" id="GO:0005634">
    <property type="term" value="C:nucleus"/>
    <property type="evidence" value="ECO:0007669"/>
    <property type="project" value="TreeGrafter"/>
</dbReference>
<evidence type="ECO:0000256" key="3">
    <source>
        <dbReference type="SAM" id="MobiDB-lite"/>
    </source>
</evidence>
<dbReference type="CDD" id="cd00067">
    <property type="entry name" value="GAL4"/>
    <property type="match status" value="1"/>
</dbReference>
<sequence>MSAPANEASTSATSPSLSSPGPVSPSAPSVPSPPTLSRPFRSRKNRPCDACRRAKTRCAIPAIGPPCVECQQTRKQCTFDQLPPERKKTQKRLATPEFFQPVSHHPSVKRQRTDSPVLTGIDAPVHAAAQEKRLTTVNPSHNSQFKISLDLSTPDVLEPHVITALLTDDLLPVGTKHAGPEATGQLPDTNYIRQISCVSSKPQYIIFTHKTDKTSTYYANAQDELARLRAALRLLQPGQAPSETALIDLFFTQVNPAFPILLSREHQHPREREMSPHLIMTALSHIRQYRAAVGPIRRLVMQSRTPDNALIPRLFGISGAILTLSARPVPDAEMCYLALSRTIAQAQLMGLHIDPATWAIPEWEKDHRRVLWWCLRVHDAWMSFLNSRPSHIQLENTNVPIPALSALAAGSSAAPSPASDAAGSASPAAAGLQRGVSGAPNRSAQSFVYGCRLGLLVSRLQTQACTLTATLVVSREERLQRVQTLEQEARALLEEVRREWDIFPDRPPVQPQQTGVASVMTALLGFRCMLRRIAIELYIGLGSPFIPDVETLEIFADAVDFVCGLQPVDLDGFWLNYVSHILSSVTSSIIRLCLAMISATHHAGEGTGSTLQANARTCPFAQLSRLRNALHQAKYEQDWDLADAAIVRIESVASCLQNVKEYAGLISALQGRYQSDICDSRRAVVPVHGGESSEIINIGEINNTTWNVDLSGLGVGVGMGLDWTGLETMGANMQPNSQSVWIAQPHPQQHAQQVQQHMQQPSPQSSAGVYPS</sequence>
<dbReference type="AlphaFoldDB" id="A0A0D7A2X0"/>
<keyword evidence="6" id="KW-1185">Reference proteome</keyword>
<evidence type="ECO:0000259" key="4">
    <source>
        <dbReference type="PROSITE" id="PS50048"/>
    </source>
</evidence>
<feature type="domain" description="Zn(2)-C6 fungal-type" evidence="4">
    <location>
        <begin position="47"/>
        <end position="79"/>
    </location>
</feature>
<evidence type="ECO:0000256" key="2">
    <source>
        <dbReference type="ARBA" id="ARBA00023242"/>
    </source>
</evidence>
<feature type="compositionally biased region" description="Low complexity" evidence="3">
    <location>
        <begin position="8"/>
        <end position="21"/>
    </location>
</feature>
<feature type="region of interest" description="Disordered" evidence="3">
    <location>
        <begin position="745"/>
        <end position="772"/>
    </location>
</feature>
<proteinExistence type="predicted"/>
<dbReference type="Pfam" id="PF04082">
    <property type="entry name" value="Fungal_trans"/>
    <property type="match status" value="1"/>
</dbReference>
<keyword evidence="2" id="KW-0539">Nucleus</keyword>
<dbReference type="InterPro" id="IPR050797">
    <property type="entry name" value="Carb_Metab_Trans_Reg"/>
</dbReference>
<evidence type="ECO:0000313" key="6">
    <source>
        <dbReference type="Proteomes" id="UP000054144"/>
    </source>
</evidence>
<organism evidence="5 6">
    <name type="scientific">Fistulina hepatica ATCC 64428</name>
    <dbReference type="NCBI Taxonomy" id="1128425"/>
    <lineage>
        <taxon>Eukaryota</taxon>
        <taxon>Fungi</taxon>
        <taxon>Dikarya</taxon>
        <taxon>Basidiomycota</taxon>
        <taxon>Agaricomycotina</taxon>
        <taxon>Agaricomycetes</taxon>
        <taxon>Agaricomycetidae</taxon>
        <taxon>Agaricales</taxon>
        <taxon>Fistulinaceae</taxon>
        <taxon>Fistulina</taxon>
    </lineage>
</organism>
<dbReference type="PROSITE" id="PS00463">
    <property type="entry name" value="ZN2_CY6_FUNGAL_1"/>
    <property type="match status" value="1"/>
</dbReference>
<keyword evidence="1" id="KW-0479">Metal-binding</keyword>
<dbReference type="GO" id="GO:0008270">
    <property type="term" value="F:zinc ion binding"/>
    <property type="evidence" value="ECO:0007669"/>
    <property type="project" value="InterPro"/>
</dbReference>
<dbReference type="SMART" id="SM00066">
    <property type="entry name" value="GAL4"/>
    <property type="match status" value="1"/>
</dbReference>
<dbReference type="GO" id="GO:0003677">
    <property type="term" value="F:DNA binding"/>
    <property type="evidence" value="ECO:0007669"/>
    <property type="project" value="InterPro"/>
</dbReference>
<dbReference type="InterPro" id="IPR007219">
    <property type="entry name" value="XnlR_reg_dom"/>
</dbReference>
<dbReference type="EMBL" id="KN882110">
    <property type="protein sequence ID" value="KIY43296.1"/>
    <property type="molecule type" value="Genomic_DNA"/>
</dbReference>
<dbReference type="GO" id="GO:0001080">
    <property type="term" value="P:nitrogen catabolite activation of transcription from RNA polymerase II promoter"/>
    <property type="evidence" value="ECO:0007669"/>
    <property type="project" value="TreeGrafter"/>
</dbReference>
<dbReference type="PROSITE" id="PS50048">
    <property type="entry name" value="ZN2_CY6_FUNGAL_2"/>
    <property type="match status" value="1"/>
</dbReference>
<dbReference type="GO" id="GO:0006351">
    <property type="term" value="P:DNA-templated transcription"/>
    <property type="evidence" value="ECO:0007669"/>
    <property type="project" value="InterPro"/>
</dbReference>
<dbReference type="OrthoDB" id="2123952at2759"/>
<dbReference type="GO" id="GO:0000981">
    <property type="term" value="F:DNA-binding transcription factor activity, RNA polymerase II-specific"/>
    <property type="evidence" value="ECO:0007669"/>
    <property type="project" value="InterPro"/>
</dbReference>
<dbReference type="SUPFAM" id="SSF57701">
    <property type="entry name" value="Zn2/Cys6 DNA-binding domain"/>
    <property type="match status" value="1"/>
</dbReference>
<name>A0A0D7A2X0_9AGAR</name>
<dbReference type="Proteomes" id="UP000054144">
    <property type="component" value="Unassembled WGS sequence"/>
</dbReference>
<dbReference type="InterPro" id="IPR036864">
    <property type="entry name" value="Zn2-C6_fun-type_DNA-bd_sf"/>
</dbReference>
<dbReference type="CDD" id="cd12148">
    <property type="entry name" value="fungal_TF_MHR"/>
    <property type="match status" value="1"/>
</dbReference>
<protein>
    <recommendedName>
        <fullName evidence="4">Zn(2)-C6 fungal-type domain-containing protein</fullName>
    </recommendedName>
</protein>
<evidence type="ECO:0000256" key="1">
    <source>
        <dbReference type="ARBA" id="ARBA00022723"/>
    </source>
</evidence>
<dbReference type="Pfam" id="PF00172">
    <property type="entry name" value="Zn_clus"/>
    <property type="match status" value="1"/>
</dbReference>
<dbReference type="SMART" id="SM00906">
    <property type="entry name" value="Fungal_trans"/>
    <property type="match status" value="1"/>
</dbReference>
<evidence type="ECO:0000313" key="5">
    <source>
        <dbReference type="EMBL" id="KIY43296.1"/>
    </source>
</evidence>
<dbReference type="InterPro" id="IPR001138">
    <property type="entry name" value="Zn2Cys6_DnaBD"/>
</dbReference>
<accession>A0A0D7A2X0</accession>
<reference evidence="5 6" key="1">
    <citation type="journal article" date="2015" name="Fungal Genet. Biol.">
        <title>Evolution of novel wood decay mechanisms in Agaricales revealed by the genome sequences of Fistulina hepatica and Cylindrobasidium torrendii.</title>
        <authorList>
            <person name="Floudas D."/>
            <person name="Held B.W."/>
            <person name="Riley R."/>
            <person name="Nagy L.G."/>
            <person name="Koehler G."/>
            <person name="Ransdell A.S."/>
            <person name="Younus H."/>
            <person name="Chow J."/>
            <person name="Chiniquy J."/>
            <person name="Lipzen A."/>
            <person name="Tritt A."/>
            <person name="Sun H."/>
            <person name="Haridas S."/>
            <person name="LaButti K."/>
            <person name="Ohm R.A."/>
            <person name="Kues U."/>
            <person name="Blanchette R.A."/>
            <person name="Grigoriev I.V."/>
            <person name="Minto R.E."/>
            <person name="Hibbett D.S."/>
        </authorList>
    </citation>
    <scope>NUCLEOTIDE SEQUENCE [LARGE SCALE GENOMIC DNA]</scope>
    <source>
        <strain evidence="5 6">ATCC 64428</strain>
    </source>
</reference>
<dbReference type="Gene3D" id="4.10.240.10">
    <property type="entry name" value="Zn(2)-C6 fungal-type DNA-binding domain"/>
    <property type="match status" value="1"/>
</dbReference>
<gene>
    <name evidence="5" type="ORF">FISHEDRAFT_62807</name>
</gene>
<dbReference type="PANTHER" id="PTHR31668">
    <property type="entry name" value="GLUCOSE TRANSPORT TRANSCRIPTION REGULATOR RGT1-RELATED-RELATED"/>
    <property type="match status" value="1"/>
</dbReference>
<feature type="region of interest" description="Disordered" evidence="3">
    <location>
        <begin position="1"/>
        <end position="47"/>
    </location>
</feature>
<feature type="compositionally biased region" description="Pro residues" evidence="3">
    <location>
        <begin position="22"/>
        <end position="36"/>
    </location>
</feature>
<dbReference type="PANTHER" id="PTHR31668:SF10">
    <property type="entry name" value="ZN(II)2CYS6 TRANSCRIPTION FACTOR (EUROFUNG)"/>
    <property type="match status" value="1"/>
</dbReference>